<reference evidence="3 4" key="2">
    <citation type="submission" date="2018-11" db="EMBL/GenBank/DDBJ databases">
        <authorList>
            <consortium name="Pathogen Informatics"/>
        </authorList>
    </citation>
    <scope>NUCLEOTIDE SEQUENCE [LARGE SCALE GENOMIC DNA]</scope>
</reference>
<dbReference type="Proteomes" id="UP000271098">
    <property type="component" value="Unassembled WGS sequence"/>
</dbReference>
<feature type="transmembrane region" description="Helical" evidence="2">
    <location>
        <begin position="187"/>
        <end position="210"/>
    </location>
</feature>
<evidence type="ECO:0000256" key="1">
    <source>
        <dbReference type="SAM" id="MobiDB-lite"/>
    </source>
</evidence>
<feature type="region of interest" description="Disordered" evidence="1">
    <location>
        <begin position="315"/>
        <end position="334"/>
    </location>
</feature>
<proteinExistence type="predicted"/>
<dbReference type="PANTHER" id="PTHR36694:SF11">
    <property type="entry name" value="LP21121P-RELATED"/>
    <property type="match status" value="1"/>
</dbReference>
<keyword evidence="2" id="KW-0472">Membrane</keyword>
<evidence type="ECO:0000313" key="5">
    <source>
        <dbReference type="WBParaSite" id="GPUH_0000052601-mRNA-1"/>
    </source>
</evidence>
<keyword evidence="2" id="KW-1133">Transmembrane helix</keyword>
<dbReference type="EMBL" id="UYRT01000482">
    <property type="protein sequence ID" value="VDK28249.1"/>
    <property type="molecule type" value="Genomic_DNA"/>
</dbReference>
<protein>
    <submittedName>
        <fullName evidence="5">Anoctamin</fullName>
    </submittedName>
</protein>
<keyword evidence="2" id="KW-0812">Transmembrane</keyword>
<dbReference type="WBParaSite" id="GPUH_0000052601-mRNA-1">
    <property type="protein sequence ID" value="GPUH_0000052601-mRNA-1"/>
    <property type="gene ID" value="GPUH_0000052601"/>
</dbReference>
<dbReference type="OrthoDB" id="5873673at2759"/>
<reference evidence="5" key="1">
    <citation type="submission" date="2016-06" db="UniProtKB">
        <authorList>
            <consortium name="WormBaseParasite"/>
        </authorList>
    </citation>
    <scope>IDENTIFICATION</scope>
</reference>
<evidence type="ECO:0000256" key="2">
    <source>
        <dbReference type="SAM" id="Phobius"/>
    </source>
</evidence>
<keyword evidence="4" id="KW-1185">Reference proteome</keyword>
<sequence length="349" mass="40881">MAINPCCCWRIKDGAVTVGLWSVVYCITQFAIFGWQSYEIKSYRDLAANQLIPAHNTYSDYRAPTYIENYYLTPQTLFFTGIYFPLDCLTGHFDVQIYCLMQLAIFGWQMAAIKYEKDRAADALLPNYYEYGRLDIPTYYESYWQTPEERFYIGSCFHIPKTHPLHRFLGCYNVRLFIKILKISGLFVIQILCLIVSFFLLFASCALIYGAHIYSRCLIWPWLPCMIASILCSLTYCIMWWTGDVRDYWLILTILEMITIFINVIYLILRVIALHKCKKGIIPAFLFAELEHPIQPGYRRSGSPRRNQYSRLREYSTTQPVPVPPVSPHRTAYDDDDMVSSWVREQQAL</sequence>
<evidence type="ECO:0000313" key="4">
    <source>
        <dbReference type="Proteomes" id="UP000271098"/>
    </source>
</evidence>
<feature type="transmembrane region" description="Helical" evidence="2">
    <location>
        <begin position="248"/>
        <end position="269"/>
    </location>
</feature>
<gene>
    <name evidence="3" type="ORF">GPUH_LOCUS526</name>
</gene>
<evidence type="ECO:0000313" key="3">
    <source>
        <dbReference type="EMBL" id="VDK28249.1"/>
    </source>
</evidence>
<dbReference type="AlphaFoldDB" id="A0A183CVN5"/>
<dbReference type="PANTHER" id="PTHR36694">
    <property type="entry name" value="PASIFLORA 1, ISOFORM A-RELATED"/>
    <property type="match status" value="1"/>
</dbReference>
<name>A0A183CVN5_9BILA</name>
<accession>A0A183CVN5</accession>
<organism evidence="5">
    <name type="scientific">Gongylonema pulchrum</name>
    <dbReference type="NCBI Taxonomy" id="637853"/>
    <lineage>
        <taxon>Eukaryota</taxon>
        <taxon>Metazoa</taxon>
        <taxon>Ecdysozoa</taxon>
        <taxon>Nematoda</taxon>
        <taxon>Chromadorea</taxon>
        <taxon>Rhabditida</taxon>
        <taxon>Spirurina</taxon>
        <taxon>Spiruromorpha</taxon>
        <taxon>Spiruroidea</taxon>
        <taxon>Gongylonematidae</taxon>
        <taxon>Gongylonema</taxon>
    </lineage>
</organism>
<feature type="transmembrane region" description="Helical" evidence="2">
    <location>
        <begin position="222"/>
        <end position="242"/>
    </location>
</feature>